<organism evidence="12 13">
    <name type="scientific">Lancefieldella parvula (strain ATCC 33793 / DSM 20469 / CCUG 32760 / JCM 10300 / KCTC 3663 / VPI 0546 / 1246)</name>
    <name type="common">Atopobium parvulum</name>
    <dbReference type="NCBI Taxonomy" id="521095"/>
    <lineage>
        <taxon>Bacteria</taxon>
        <taxon>Bacillati</taxon>
        <taxon>Actinomycetota</taxon>
        <taxon>Coriobacteriia</taxon>
        <taxon>Coriobacteriales</taxon>
        <taxon>Atopobiaceae</taxon>
        <taxon>Lancefieldella</taxon>
    </lineage>
</organism>
<evidence type="ECO:0000256" key="3">
    <source>
        <dbReference type="ARBA" id="ARBA00022449"/>
    </source>
</evidence>
<dbReference type="PANTHER" id="PTHR30341:SF0">
    <property type="entry name" value="NA(+)_H(+) ANTIPORTER NHAA"/>
    <property type="match status" value="1"/>
</dbReference>
<sequence>MSSIYREPAVVRRIGQRSSLKKITSNSTIAAAVMVLAALIALVVANSPAHEVVREILEVQMSFSLGIIHAHMALETFVNDFLMAIFFLLVGIELKYEVTVGQLRKPRQAMLPMLAAVGGVAVPALIYLVLNASTAPHGWATPIATDIAFALGVMSLLGNRISPQTKVFFQTLAIADDILAIVVIALFYGQTPNIAWLAASLGVLVILWGMNRLKIYSSGPYLLVGLVLWVCMYHSGIHATLAGVLLAFFLPSHSDVRLSKLGSWLSRRARELDDHYDDEHHVLGQHDFTHGANSIEHVMHHVTPPLQRVEHYISVFVNFIVLPIFAFVNAQITLVGADFGALLSSTIAHGVFFGAVLGKPLGIIFVTFLLVKCKVCKLPAKVDWVQITAVGLMGGLGFTMSILISNLAFPDAGEILAAKVAVLAASFASAILGLLFVHITEFYKHQKKNSLREDVVQE</sequence>
<dbReference type="EMBL" id="CP001721">
    <property type="protein sequence ID" value="ACV51529.1"/>
    <property type="molecule type" value="Genomic_DNA"/>
</dbReference>
<protein>
    <recommendedName>
        <fullName evidence="11">Na(+)/H(+) antiporter NhaA</fullName>
    </recommendedName>
    <alternativeName>
        <fullName evidence="11">Sodium/proton antiporter NhaA</fullName>
    </alternativeName>
</protein>
<dbReference type="Proteomes" id="UP000000960">
    <property type="component" value="Chromosome"/>
</dbReference>
<dbReference type="KEGG" id="apv:Apar_1101"/>
<dbReference type="GO" id="GO:0015385">
    <property type="term" value="F:sodium:proton antiporter activity"/>
    <property type="evidence" value="ECO:0007669"/>
    <property type="project" value="UniProtKB-UniRule"/>
</dbReference>
<evidence type="ECO:0000256" key="11">
    <source>
        <dbReference type="HAMAP-Rule" id="MF_01844"/>
    </source>
</evidence>
<evidence type="ECO:0000256" key="8">
    <source>
        <dbReference type="ARBA" id="ARBA00023065"/>
    </source>
</evidence>
<evidence type="ECO:0000256" key="4">
    <source>
        <dbReference type="ARBA" id="ARBA00022475"/>
    </source>
</evidence>
<dbReference type="GO" id="GO:0006885">
    <property type="term" value="P:regulation of pH"/>
    <property type="evidence" value="ECO:0007669"/>
    <property type="project" value="UniProtKB-UniRule"/>
</dbReference>
<dbReference type="InterPro" id="IPR004670">
    <property type="entry name" value="NhaA"/>
</dbReference>
<dbReference type="HAMAP" id="MF_01844">
    <property type="entry name" value="NhaA"/>
    <property type="match status" value="1"/>
</dbReference>
<evidence type="ECO:0000256" key="7">
    <source>
        <dbReference type="ARBA" id="ARBA00023053"/>
    </source>
</evidence>
<feature type="transmembrane region" description="Helical" evidence="11">
    <location>
        <begin position="111"/>
        <end position="130"/>
    </location>
</feature>
<keyword evidence="10 11" id="KW-0739">Sodium transport</keyword>
<comment type="catalytic activity">
    <reaction evidence="11">
        <text>Na(+)(in) + 2 H(+)(out) = Na(+)(out) + 2 H(+)(in)</text>
        <dbReference type="Rhea" id="RHEA:29251"/>
        <dbReference type="ChEBI" id="CHEBI:15378"/>
        <dbReference type="ChEBI" id="CHEBI:29101"/>
    </reaction>
</comment>
<keyword evidence="5 11" id="KW-0812">Transmembrane</keyword>
<comment type="similarity">
    <text evidence="11">Belongs to the NhaA Na(+)/H(+) (TC 2.A.33) antiporter family.</text>
</comment>
<keyword evidence="7 11" id="KW-0915">Sodium</keyword>
<dbReference type="RefSeq" id="WP_012809186.1">
    <property type="nucleotide sequence ID" value="NC_013203.1"/>
</dbReference>
<gene>
    <name evidence="11" type="primary">nhaA</name>
    <name evidence="12" type="ordered locus">Apar_1101</name>
</gene>
<keyword evidence="2 11" id="KW-0813">Transport</keyword>
<dbReference type="OrthoDB" id="9808135at2"/>
<dbReference type="NCBIfam" id="TIGR00773">
    <property type="entry name" value="NhaA"/>
    <property type="match status" value="1"/>
</dbReference>
<evidence type="ECO:0000256" key="10">
    <source>
        <dbReference type="ARBA" id="ARBA00023201"/>
    </source>
</evidence>
<dbReference type="InterPro" id="IPR023171">
    <property type="entry name" value="Na/H_antiporter_dom_sf"/>
</dbReference>
<keyword evidence="4 11" id="KW-1003">Cell membrane</keyword>
<dbReference type="eggNOG" id="COG3004">
    <property type="taxonomic scope" value="Bacteria"/>
</dbReference>
<proteinExistence type="inferred from homology"/>
<dbReference type="GO" id="GO:0005886">
    <property type="term" value="C:plasma membrane"/>
    <property type="evidence" value="ECO:0007669"/>
    <property type="project" value="UniProtKB-SubCell"/>
</dbReference>
<evidence type="ECO:0000313" key="12">
    <source>
        <dbReference type="EMBL" id="ACV51529.1"/>
    </source>
</evidence>
<comment type="subcellular location">
    <subcellularLocation>
        <location evidence="1">Cell inner membrane</location>
        <topology evidence="1">Multi-pass membrane protein</topology>
    </subcellularLocation>
    <subcellularLocation>
        <location evidence="11">Cell membrane</location>
        <topology evidence="11">Multi-pass membrane protein</topology>
    </subcellularLocation>
</comment>
<feature type="transmembrane region" description="Helical" evidence="11">
    <location>
        <begin position="416"/>
        <end position="439"/>
    </location>
</feature>
<feature type="transmembrane region" description="Helical" evidence="11">
    <location>
        <begin position="23"/>
        <end position="45"/>
    </location>
</feature>
<keyword evidence="8 11" id="KW-0406">Ion transport</keyword>
<evidence type="ECO:0000256" key="2">
    <source>
        <dbReference type="ARBA" id="ARBA00022448"/>
    </source>
</evidence>
<evidence type="ECO:0000256" key="5">
    <source>
        <dbReference type="ARBA" id="ARBA00022692"/>
    </source>
</evidence>
<evidence type="ECO:0000256" key="9">
    <source>
        <dbReference type="ARBA" id="ARBA00023136"/>
    </source>
</evidence>
<feature type="transmembrane region" description="Helical" evidence="11">
    <location>
        <begin position="383"/>
        <end position="404"/>
    </location>
</feature>
<feature type="transmembrane region" description="Helical" evidence="11">
    <location>
        <begin position="65"/>
        <end position="90"/>
    </location>
</feature>
<dbReference type="Gene3D" id="1.20.1530.10">
    <property type="entry name" value="Na+/H+ antiporter like domain"/>
    <property type="match status" value="1"/>
</dbReference>
<reference evidence="12 13" key="1">
    <citation type="journal article" date="2009" name="Stand. Genomic Sci.">
        <title>Complete genome sequence of Atopobium parvulum type strain (IPP 1246).</title>
        <authorList>
            <person name="Copeland A."/>
            <person name="Sikorski J."/>
            <person name="Lapidus A."/>
            <person name="Nolan M."/>
            <person name="Del Rio T.G."/>
            <person name="Lucas S."/>
            <person name="Chen F."/>
            <person name="Tice H."/>
            <person name="Pitluck S."/>
            <person name="Cheng J.F."/>
            <person name="Pukall R."/>
            <person name="Chertkov O."/>
            <person name="Brettin T."/>
            <person name="Han C."/>
            <person name="Detter J.C."/>
            <person name="Kuske C."/>
            <person name="Bruce D."/>
            <person name="Goodwin L."/>
            <person name="Ivanova N."/>
            <person name="Mavromatis K."/>
            <person name="Mikhailova N."/>
            <person name="Chen A."/>
            <person name="Palaniappan K."/>
            <person name="Chain P."/>
            <person name="Rohde M."/>
            <person name="Goker M."/>
            <person name="Bristow J."/>
            <person name="Eisen J.A."/>
            <person name="Markowitz V."/>
            <person name="Hugenholtz P."/>
            <person name="Kyrpides N.C."/>
            <person name="Klenk H.P."/>
            <person name="Detter J.C."/>
        </authorList>
    </citation>
    <scope>NUCLEOTIDE SEQUENCE [LARGE SCALE GENOMIC DNA]</scope>
    <source>
        <strain evidence="13">ATCC 33793 / DSM 20469 / CCUG 32760 / JCM 10300 / KCTC 3663 / VPI 0546 / 1246</strain>
    </source>
</reference>
<dbReference type="PANTHER" id="PTHR30341">
    <property type="entry name" value="SODIUM ION/PROTON ANTIPORTER NHAA-RELATED"/>
    <property type="match status" value="1"/>
</dbReference>
<feature type="transmembrane region" description="Helical" evidence="11">
    <location>
        <begin position="222"/>
        <end position="250"/>
    </location>
</feature>
<dbReference type="Pfam" id="PF06965">
    <property type="entry name" value="Na_H_antiport_1"/>
    <property type="match status" value="1"/>
</dbReference>
<keyword evidence="9 11" id="KW-0472">Membrane</keyword>
<keyword evidence="3 11" id="KW-0050">Antiport</keyword>
<feature type="transmembrane region" description="Helical" evidence="11">
    <location>
        <begin position="194"/>
        <end position="210"/>
    </location>
</feature>
<evidence type="ECO:0000256" key="1">
    <source>
        <dbReference type="ARBA" id="ARBA00004429"/>
    </source>
</evidence>
<feature type="transmembrane region" description="Helical" evidence="11">
    <location>
        <begin position="169"/>
        <end position="188"/>
    </location>
</feature>
<dbReference type="GeneID" id="84806621"/>
<name>C8W7T8_LANP1</name>
<evidence type="ECO:0000256" key="6">
    <source>
        <dbReference type="ARBA" id="ARBA00022989"/>
    </source>
</evidence>
<keyword evidence="6 11" id="KW-1133">Transmembrane helix</keyword>
<dbReference type="HOGENOM" id="CLU_015803_1_2_11"/>
<keyword evidence="13" id="KW-1185">Reference proteome</keyword>
<feature type="transmembrane region" description="Helical" evidence="11">
    <location>
        <begin position="347"/>
        <end position="371"/>
    </location>
</feature>
<dbReference type="AlphaFoldDB" id="C8W7T8"/>
<comment type="function">
    <text evidence="11">Na(+)/H(+) antiporter that extrudes sodium in exchange for external protons.</text>
</comment>
<accession>C8W7T8</accession>
<evidence type="ECO:0000313" key="13">
    <source>
        <dbReference type="Proteomes" id="UP000000960"/>
    </source>
</evidence>